<feature type="transmembrane region" description="Helical" evidence="9">
    <location>
        <begin position="480"/>
        <end position="497"/>
    </location>
</feature>
<keyword evidence="5" id="KW-0067">ATP-binding</keyword>
<dbReference type="InterPro" id="IPR026082">
    <property type="entry name" value="ABCA"/>
</dbReference>
<dbReference type="Gene3D" id="3.40.50.300">
    <property type="entry name" value="P-loop containing nucleotide triphosphate hydrolases"/>
    <property type="match status" value="1"/>
</dbReference>
<dbReference type="SUPFAM" id="SSF52540">
    <property type="entry name" value="P-loop containing nucleoside triphosphate hydrolases"/>
    <property type="match status" value="1"/>
</dbReference>
<evidence type="ECO:0000313" key="11">
    <source>
        <dbReference type="EMBL" id="CAK9858168.1"/>
    </source>
</evidence>
<dbReference type="PANTHER" id="PTHR19229">
    <property type="entry name" value="ATP-BINDING CASSETTE TRANSPORTER SUBFAMILY A ABCA"/>
    <property type="match status" value="1"/>
</dbReference>
<comment type="subcellular location">
    <subcellularLocation>
        <location evidence="1">Membrane</location>
        <topology evidence="1">Multi-pass membrane protein</topology>
    </subcellularLocation>
</comment>
<protein>
    <recommendedName>
        <fullName evidence="10">ABC transporter domain-containing protein</fullName>
    </recommendedName>
</protein>
<dbReference type="InterPro" id="IPR017871">
    <property type="entry name" value="ABC_transporter-like_CS"/>
</dbReference>
<accession>A0ABP1A6K5</accession>
<dbReference type="Proteomes" id="UP001497522">
    <property type="component" value="Chromosome 1"/>
</dbReference>
<feature type="transmembrane region" description="Helical" evidence="9">
    <location>
        <begin position="411"/>
        <end position="439"/>
    </location>
</feature>
<feature type="transmembrane region" description="Helical" evidence="9">
    <location>
        <begin position="509"/>
        <end position="527"/>
    </location>
</feature>
<evidence type="ECO:0000256" key="7">
    <source>
        <dbReference type="ARBA" id="ARBA00023136"/>
    </source>
</evidence>
<evidence type="ECO:0000259" key="10">
    <source>
        <dbReference type="PROSITE" id="PS50893"/>
    </source>
</evidence>
<evidence type="ECO:0000313" key="12">
    <source>
        <dbReference type="Proteomes" id="UP001497522"/>
    </source>
</evidence>
<dbReference type="Pfam" id="PF00005">
    <property type="entry name" value="ABC_tran"/>
    <property type="match status" value="1"/>
</dbReference>
<keyword evidence="4" id="KW-0547">Nucleotide-binding</keyword>
<gene>
    <name evidence="11" type="ORF">CSSPJE1EN2_LOCUS1163</name>
</gene>
<dbReference type="InterPro" id="IPR013525">
    <property type="entry name" value="ABC2_TM"/>
</dbReference>
<evidence type="ECO:0000256" key="8">
    <source>
        <dbReference type="SAM" id="MobiDB-lite"/>
    </source>
</evidence>
<dbReference type="CDD" id="cd03263">
    <property type="entry name" value="ABC_subfamily_A"/>
    <property type="match status" value="1"/>
</dbReference>
<dbReference type="SMART" id="SM00382">
    <property type="entry name" value="AAA"/>
    <property type="match status" value="1"/>
</dbReference>
<feature type="compositionally biased region" description="Gly residues" evidence="8">
    <location>
        <begin position="1"/>
        <end position="35"/>
    </location>
</feature>
<feature type="transmembrane region" description="Helical" evidence="9">
    <location>
        <begin position="60"/>
        <end position="79"/>
    </location>
</feature>
<feature type="region of interest" description="Disordered" evidence="8">
    <location>
        <begin position="1"/>
        <end position="37"/>
    </location>
</feature>
<evidence type="ECO:0000256" key="5">
    <source>
        <dbReference type="ARBA" id="ARBA00022840"/>
    </source>
</evidence>
<reference evidence="11 12" key="1">
    <citation type="submission" date="2024-03" db="EMBL/GenBank/DDBJ databases">
        <authorList>
            <consortium name="ELIXIR-Norway"/>
            <consortium name="Elixir Norway"/>
        </authorList>
    </citation>
    <scope>NUCLEOTIDE SEQUENCE [LARGE SCALE GENOMIC DNA]</scope>
</reference>
<keyword evidence="12" id="KW-1185">Reference proteome</keyword>
<comment type="similarity">
    <text evidence="2">Belongs to the ABC transporter superfamily. ABCA family. CPR flippase (TC 3.A.1.211) subfamily.</text>
</comment>
<feature type="transmembrane region" description="Helical" evidence="9">
    <location>
        <begin position="368"/>
        <end position="391"/>
    </location>
</feature>
<feature type="transmembrane region" description="Helical" evidence="9">
    <location>
        <begin position="559"/>
        <end position="577"/>
    </location>
</feature>
<dbReference type="EMBL" id="OZ023702">
    <property type="protein sequence ID" value="CAK9858168.1"/>
    <property type="molecule type" value="Genomic_DNA"/>
</dbReference>
<proteinExistence type="inferred from homology"/>
<dbReference type="PANTHER" id="PTHR19229:SF154">
    <property type="entry name" value="ABC TRANSPORTER A FAMILY MEMBER 3-RELATED"/>
    <property type="match status" value="1"/>
</dbReference>
<keyword evidence="6 9" id="KW-1133">Transmembrane helix</keyword>
<name>A0ABP1A6K5_9BRYO</name>
<evidence type="ECO:0000256" key="6">
    <source>
        <dbReference type="ARBA" id="ARBA00022989"/>
    </source>
</evidence>
<evidence type="ECO:0000256" key="9">
    <source>
        <dbReference type="SAM" id="Phobius"/>
    </source>
</evidence>
<keyword evidence="3 9" id="KW-0812">Transmembrane</keyword>
<sequence>MGQGQGQGGQGRAGQGRGRGRAGQGRAGAGAGQGRAGADTNALFRKNLALQKRNCRTNTCLISFPIIICLLLFIFQLLINKVFNGSEFQCGCQCVPQPGSSTCVKTCGLQYSDSDQVQWCGVSDPIEWPAVLQIPAPEYRAVMQTDYPDLPNPSCRASGTCETTFLYTGQNRSIADTMVSLLLNNTMPTNLSDTLGVLSTVVPATDKPTWGTELLESAFTTEKSVPILESITCAPNSSFTLDIGFGPQAFQCLENLILWRDTPQDVNSELYQGYRQGNPDNIINEISTAYDFADTSSSKFAVSVWYNSTYNNYTLNQPPTLIHVARSMNMVAQAFVKMVSGSQASMPLLFLKDVPKQSSKLRLDFSSLLGPVFYVWIINLLFPVILTALVYEKERHLRMMMKMHGLGDLPYWAISYFYFLAICCIYMLAFIIFGSIIGLEFFRKNNYGIQIVFYFIYINLLISFSFMCATLFTSFKTATVCGYLFVFGSGLMGVYFLQGFVNDASASSGLIFALELIPGFSLFRGLYEFSQYSFRGVYTNTKGMEWKNLNDPLNGMKTVLGIMLAEWLVFLIIAYYFEQVIASGSGVKKHPLYFLKFLYRGNKEKDVETKNLLVPNEETNIEMDRPDVAQERAVVERLRKFPDNSYSIVCDNLKKVYPARDGNPPKYAVRGFSLAIPRGECFGILGPNGAGKTSSINMMIGFLKPTSGTAFIQGLNIQTEMDQIYSCMGVCPQHDLIWEQLTGREHLFFYGRLKNLTGTALKNAVDASLRSVNLYENGVGDKLAGKYSGGMKRRLSVAISLIGNPQVVYMDEPSTGLDPASRYNLWNVVKQSKEGRAIILTTHSMEEAEALCDRLGIFVNGQLQCIGNAKELTARYGGLYVLTVTTPQSEEEEVVKLAQSLSSKAKKVYGLSGTQKFELPKDEVSIADVFIAVANAKNHLNIQAWGLADTTLEDVFVNIAKEAQGTSLTLS</sequence>
<evidence type="ECO:0000256" key="4">
    <source>
        <dbReference type="ARBA" id="ARBA00022741"/>
    </source>
</evidence>
<dbReference type="InterPro" id="IPR003593">
    <property type="entry name" value="AAA+_ATPase"/>
</dbReference>
<feature type="domain" description="ABC transporter" evidence="10">
    <location>
        <begin position="648"/>
        <end position="885"/>
    </location>
</feature>
<dbReference type="InterPro" id="IPR027417">
    <property type="entry name" value="P-loop_NTPase"/>
</dbReference>
<dbReference type="InterPro" id="IPR003439">
    <property type="entry name" value="ABC_transporter-like_ATP-bd"/>
</dbReference>
<dbReference type="Pfam" id="PF12698">
    <property type="entry name" value="ABC2_membrane_3"/>
    <property type="match status" value="1"/>
</dbReference>
<organism evidence="11 12">
    <name type="scientific">Sphagnum jensenii</name>
    <dbReference type="NCBI Taxonomy" id="128206"/>
    <lineage>
        <taxon>Eukaryota</taxon>
        <taxon>Viridiplantae</taxon>
        <taxon>Streptophyta</taxon>
        <taxon>Embryophyta</taxon>
        <taxon>Bryophyta</taxon>
        <taxon>Sphagnophytina</taxon>
        <taxon>Sphagnopsida</taxon>
        <taxon>Sphagnales</taxon>
        <taxon>Sphagnaceae</taxon>
        <taxon>Sphagnum</taxon>
    </lineage>
</organism>
<evidence type="ECO:0000256" key="2">
    <source>
        <dbReference type="ARBA" id="ARBA00008526"/>
    </source>
</evidence>
<keyword evidence="7 9" id="KW-0472">Membrane</keyword>
<evidence type="ECO:0000256" key="3">
    <source>
        <dbReference type="ARBA" id="ARBA00022692"/>
    </source>
</evidence>
<dbReference type="Pfam" id="PF24526">
    <property type="entry name" value="ABCA12_C"/>
    <property type="match status" value="1"/>
</dbReference>
<evidence type="ECO:0000256" key="1">
    <source>
        <dbReference type="ARBA" id="ARBA00004141"/>
    </source>
</evidence>
<dbReference type="PROSITE" id="PS50893">
    <property type="entry name" value="ABC_TRANSPORTER_2"/>
    <property type="match status" value="1"/>
</dbReference>
<feature type="transmembrane region" description="Helical" evidence="9">
    <location>
        <begin position="451"/>
        <end position="473"/>
    </location>
</feature>
<dbReference type="PROSITE" id="PS00211">
    <property type="entry name" value="ABC_TRANSPORTER_1"/>
    <property type="match status" value="1"/>
</dbReference>